<keyword evidence="2" id="KW-1185">Reference proteome</keyword>
<dbReference type="RefSeq" id="WP_345521360.1">
    <property type="nucleotide sequence ID" value="NZ_BAABKM010000002.1"/>
</dbReference>
<reference evidence="2" key="1">
    <citation type="journal article" date="2019" name="Int. J. Syst. Evol. Microbiol.">
        <title>The Global Catalogue of Microorganisms (GCM) 10K type strain sequencing project: providing services to taxonomists for standard genome sequencing and annotation.</title>
        <authorList>
            <consortium name="The Broad Institute Genomics Platform"/>
            <consortium name="The Broad Institute Genome Sequencing Center for Infectious Disease"/>
            <person name="Wu L."/>
            <person name="Ma J."/>
        </authorList>
    </citation>
    <scope>NUCLEOTIDE SEQUENCE [LARGE SCALE GENOMIC DNA]</scope>
    <source>
        <strain evidence="2">JCM 18531</strain>
    </source>
</reference>
<name>A0ABP8XD67_9ACTN</name>
<evidence type="ECO:0008006" key="3">
    <source>
        <dbReference type="Google" id="ProtNLM"/>
    </source>
</evidence>
<protein>
    <recommendedName>
        <fullName evidence="3">BetI-type transcriptional repressor C-terminal domain-containing protein</fullName>
    </recommendedName>
</protein>
<evidence type="ECO:0000313" key="1">
    <source>
        <dbReference type="EMBL" id="GAA4704489.1"/>
    </source>
</evidence>
<evidence type="ECO:0000313" key="2">
    <source>
        <dbReference type="Proteomes" id="UP001499974"/>
    </source>
</evidence>
<sequence>MPDEAAEARAHALLAAQIILDGVRAADPADDARINDGMQEAFGRLVEIGAIGIVLDESEGEAEIQLDVAPLLSGLTLVVGYLADQLGLAEGVSREEIIADVREAFIG</sequence>
<accession>A0ABP8XD67</accession>
<proteinExistence type="predicted"/>
<organism evidence="1 2">
    <name type="scientific">Nocardioides conyzicola</name>
    <dbReference type="NCBI Taxonomy" id="1651781"/>
    <lineage>
        <taxon>Bacteria</taxon>
        <taxon>Bacillati</taxon>
        <taxon>Actinomycetota</taxon>
        <taxon>Actinomycetes</taxon>
        <taxon>Propionibacteriales</taxon>
        <taxon>Nocardioidaceae</taxon>
        <taxon>Nocardioides</taxon>
    </lineage>
</organism>
<dbReference type="Proteomes" id="UP001499974">
    <property type="component" value="Unassembled WGS sequence"/>
</dbReference>
<dbReference type="EMBL" id="BAABKM010000002">
    <property type="protein sequence ID" value="GAA4704489.1"/>
    <property type="molecule type" value="Genomic_DNA"/>
</dbReference>
<gene>
    <name evidence="1" type="ORF">GCM10023349_22550</name>
</gene>
<comment type="caution">
    <text evidence="1">The sequence shown here is derived from an EMBL/GenBank/DDBJ whole genome shotgun (WGS) entry which is preliminary data.</text>
</comment>